<dbReference type="PANTHER" id="PTHR11138:SF5">
    <property type="entry name" value="METHIONYL-TRNA FORMYLTRANSFERASE, MITOCHONDRIAL"/>
    <property type="match status" value="1"/>
</dbReference>
<evidence type="ECO:0000313" key="8">
    <source>
        <dbReference type="Proteomes" id="UP001149079"/>
    </source>
</evidence>
<proteinExistence type="inferred from homology"/>
<evidence type="ECO:0000256" key="3">
    <source>
        <dbReference type="ARBA" id="ARBA00022679"/>
    </source>
</evidence>
<organism evidence="7 8">
    <name type="scientific">Penicillium bovifimosum</name>
    <dbReference type="NCBI Taxonomy" id="126998"/>
    <lineage>
        <taxon>Eukaryota</taxon>
        <taxon>Fungi</taxon>
        <taxon>Dikarya</taxon>
        <taxon>Ascomycota</taxon>
        <taxon>Pezizomycotina</taxon>
        <taxon>Eurotiomycetes</taxon>
        <taxon>Eurotiomycetidae</taxon>
        <taxon>Eurotiales</taxon>
        <taxon>Aspergillaceae</taxon>
        <taxon>Penicillium</taxon>
    </lineage>
</organism>
<dbReference type="SUPFAM" id="SSF53328">
    <property type="entry name" value="Formyltransferase"/>
    <property type="match status" value="1"/>
</dbReference>
<dbReference type="OrthoDB" id="10268103at2759"/>
<protein>
    <recommendedName>
        <fullName evidence="2">methionyl-tRNA formyltransferase</fullName>
        <ecNumber evidence="2">2.1.2.9</ecNumber>
    </recommendedName>
</protein>
<feature type="domain" description="Formyl transferase N-terminal" evidence="5">
    <location>
        <begin position="36"/>
        <end position="195"/>
    </location>
</feature>
<gene>
    <name evidence="7" type="ORF">N7515_006138</name>
</gene>
<dbReference type="InterPro" id="IPR005793">
    <property type="entry name" value="Formyl_trans_C"/>
</dbReference>
<dbReference type="Pfam" id="PF02911">
    <property type="entry name" value="Formyl_trans_C"/>
    <property type="match status" value="1"/>
</dbReference>
<sequence length="396" mass="43481">MWIIPGPGSLRLCKRSLVCRGIAFRSYATKASDPLRILFCGSDEFSIAHLKALHAYHFKNPERISSIDVVCRPGKRVGRGLRQIREVPIKAAASALSLPVHEIDTFTGWTPPASPNGDINLIIAVSFGLFVPPRILNGLKYGGMNVHPSILPAFRGAAPIHHTLLAGHTTTGVTVQTLHPKKFDHGVILAQTPAPGLEIPEPESCTVPELESFLAQKGAQMLVETIDKGLFVPPVSVAGTEQTGEASHAPKITPEDRHIDWTNWTLTEIKRRNRVIGPLWSKALCSSNAADGPLKFQQKRVIFTNTEEVDPPKGCDSFSVLPGLPFTNASHPVEPKKTRQLYVFTADGKVLRINRMKVEGEQDAEGLRAAIKARMFADRAFHYEGRDLTPFRNPLV</sequence>
<feature type="domain" description="Formyl transferase C-terminal" evidence="6">
    <location>
        <begin position="251"/>
        <end position="362"/>
    </location>
</feature>
<accession>A0A9W9L0H6</accession>
<comment type="similarity">
    <text evidence="1">Belongs to the Fmt family.</text>
</comment>
<dbReference type="PANTHER" id="PTHR11138">
    <property type="entry name" value="METHIONYL-TRNA FORMYLTRANSFERASE"/>
    <property type="match status" value="1"/>
</dbReference>
<evidence type="ECO:0000256" key="4">
    <source>
        <dbReference type="ARBA" id="ARBA00022917"/>
    </source>
</evidence>
<reference evidence="7" key="2">
    <citation type="journal article" date="2023" name="IMA Fungus">
        <title>Comparative genomic study of the Penicillium genus elucidates a diverse pangenome and 15 lateral gene transfer events.</title>
        <authorList>
            <person name="Petersen C."/>
            <person name="Sorensen T."/>
            <person name="Nielsen M.R."/>
            <person name="Sondergaard T.E."/>
            <person name="Sorensen J.L."/>
            <person name="Fitzpatrick D.A."/>
            <person name="Frisvad J.C."/>
            <person name="Nielsen K.L."/>
        </authorList>
    </citation>
    <scope>NUCLEOTIDE SEQUENCE</scope>
    <source>
        <strain evidence="7">IBT 22155</strain>
    </source>
</reference>
<keyword evidence="3" id="KW-0808">Transferase</keyword>
<keyword evidence="4" id="KW-0648">Protein biosynthesis</keyword>
<dbReference type="EMBL" id="JAPQKL010000005">
    <property type="protein sequence ID" value="KAJ5130099.1"/>
    <property type="molecule type" value="Genomic_DNA"/>
</dbReference>
<evidence type="ECO:0000259" key="6">
    <source>
        <dbReference type="Pfam" id="PF02911"/>
    </source>
</evidence>
<evidence type="ECO:0000259" key="5">
    <source>
        <dbReference type="Pfam" id="PF00551"/>
    </source>
</evidence>
<dbReference type="CDD" id="cd08646">
    <property type="entry name" value="FMT_core_Met-tRNA-FMT_N"/>
    <property type="match status" value="1"/>
</dbReference>
<dbReference type="AlphaFoldDB" id="A0A9W9L0H6"/>
<dbReference type="Proteomes" id="UP001149079">
    <property type="component" value="Unassembled WGS sequence"/>
</dbReference>
<evidence type="ECO:0000256" key="2">
    <source>
        <dbReference type="ARBA" id="ARBA00012261"/>
    </source>
</evidence>
<dbReference type="EC" id="2.1.2.9" evidence="2"/>
<dbReference type="InterPro" id="IPR002376">
    <property type="entry name" value="Formyl_transf_N"/>
</dbReference>
<evidence type="ECO:0000313" key="7">
    <source>
        <dbReference type="EMBL" id="KAJ5130099.1"/>
    </source>
</evidence>
<name>A0A9W9L0H6_9EURO</name>
<dbReference type="Pfam" id="PF00551">
    <property type="entry name" value="Formyl_trans_N"/>
    <property type="match status" value="1"/>
</dbReference>
<dbReference type="InterPro" id="IPR041711">
    <property type="entry name" value="Met-tRNA-FMT_N"/>
</dbReference>
<comment type="caution">
    <text evidence="7">The sequence shown here is derived from an EMBL/GenBank/DDBJ whole genome shotgun (WGS) entry which is preliminary data.</text>
</comment>
<dbReference type="GO" id="GO:0004479">
    <property type="term" value="F:methionyl-tRNA formyltransferase activity"/>
    <property type="evidence" value="ECO:0007669"/>
    <property type="project" value="UniProtKB-EC"/>
</dbReference>
<evidence type="ECO:0000256" key="1">
    <source>
        <dbReference type="ARBA" id="ARBA00010699"/>
    </source>
</evidence>
<keyword evidence="8" id="KW-1185">Reference proteome</keyword>
<dbReference type="InterPro" id="IPR036477">
    <property type="entry name" value="Formyl_transf_N_sf"/>
</dbReference>
<dbReference type="Gene3D" id="3.40.50.12230">
    <property type="match status" value="1"/>
</dbReference>
<dbReference type="RefSeq" id="XP_056520478.1">
    <property type="nucleotide sequence ID" value="XM_056666882.1"/>
</dbReference>
<dbReference type="GeneID" id="81406052"/>
<reference evidence="7" key="1">
    <citation type="submission" date="2022-11" db="EMBL/GenBank/DDBJ databases">
        <authorList>
            <person name="Petersen C."/>
        </authorList>
    </citation>
    <scope>NUCLEOTIDE SEQUENCE</scope>
    <source>
        <strain evidence="7">IBT 22155</strain>
    </source>
</reference>
<dbReference type="GO" id="GO:0005739">
    <property type="term" value="C:mitochondrion"/>
    <property type="evidence" value="ECO:0007669"/>
    <property type="project" value="TreeGrafter"/>
</dbReference>